<protein>
    <submittedName>
        <fullName evidence="2">Uncharacterized protein</fullName>
    </submittedName>
</protein>
<feature type="transmembrane region" description="Helical" evidence="1">
    <location>
        <begin position="219"/>
        <end position="241"/>
    </location>
</feature>
<feature type="transmembrane region" description="Helical" evidence="1">
    <location>
        <begin position="325"/>
        <end position="346"/>
    </location>
</feature>
<feature type="transmembrane region" description="Helical" evidence="1">
    <location>
        <begin position="247"/>
        <end position="267"/>
    </location>
</feature>
<keyword evidence="1" id="KW-0472">Membrane</keyword>
<evidence type="ECO:0000313" key="3">
    <source>
        <dbReference type="Proteomes" id="UP000198976"/>
    </source>
</evidence>
<evidence type="ECO:0000256" key="1">
    <source>
        <dbReference type="SAM" id="Phobius"/>
    </source>
</evidence>
<keyword evidence="3" id="KW-1185">Reference proteome</keyword>
<dbReference type="NCBIfam" id="NF038403">
    <property type="entry name" value="perm_prefix_1"/>
    <property type="match status" value="1"/>
</dbReference>
<reference evidence="2 3" key="1">
    <citation type="submission" date="2016-10" db="EMBL/GenBank/DDBJ databases">
        <authorList>
            <person name="Varghese N."/>
            <person name="Submissions S."/>
        </authorList>
    </citation>
    <scope>NUCLEOTIDE SEQUENCE [LARGE SCALE GENOMIC DNA]</scope>
    <source>
        <strain evidence="2 3">DSM 9169</strain>
    </source>
</reference>
<feature type="transmembrane region" description="Helical" evidence="1">
    <location>
        <begin position="159"/>
        <end position="179"/>
    </location>
</feature>
<organism evidence="2 3">
    <name type="scientific">Schaalia radingae</name>
    <dbReference type="NCBI Taxonomy" id="131110"/>
    <lineage>
        <taxon>Bacteria</taxon>
        <taxon>Bacillati</taxon>
        <taxon>Actinomycetota</taxon>
        <taxon>Actinomycetes</taxon>
        <taxon>Actinomycetales</taxon>
        <taxon>Actinomycetaceae</taxon>
        <taxon>Schaalia</taxon>
    </lineage>
</organism>
<keyword evidence="1" id="KW-1133">Transmembrane helix</keyword>
<dbReference type="Proteomes" id="UP000198976">
    <property type="component" value="Chromosome I"/>
</dbReference>
<keyword evidence="1" id="KW-0812">Transmembrane</keyword>
<sequence>MKAIKQYLEYMFSSLPHTPETDQARSEMLELMEDKYDELLAQGLPEHYALSQVIADFGDVDELAAELGVAAPAQAASPQSAAASQVDDPQVTAPTERTVTLADTPIQISPERAAEFIEHRRKRARPIALGVAAFILSPIALICGGMVADGRGETVEMIAGAIGLTVVAILVCLGLYFMLKNPYSGEYEDMSKKVLAPTIAATYRTEQQKKEFKPTYSRAVTISVISYIVGLLILILGSILSDVFGDGILAICFALSLIVFAVATYSITAVQTVMNGMNVILQVEEYDLAKKTSHSPLGMISGVYWLLTVAIFLAVSFLGSWETSWLVWPIAGLIYGAIVVATNYMFSTEK</sequence>
<name>A0ABY0VD09_9ACTO</name>
<dbReference type="RefSeq" id="WP_092649006.1">
    <property type="nucleotide sequence ID" value="NZ_LT629792.1"/>
</dbReference>
<feature type="transmembrane region" description="Helical" evidence="1">
    <location>
        <begin position="297"/>
        <end position="319"/>
    </location>
</feature>
<accession>A0ABY0VD09</accession>
<dbReference type="InterPro" id="IPR047928">
    <property type="entry name" value="Perm_prefix_1"/>
</dbReference>
<proteinExistence type="predicted"/>
<dbReference type="EMBL" id="LT629792">
    <property type="protein sequence ID" value="SDU09558.1"/>
    <property type="molecule type" value="Genomic_DNA"/>
</dbReference>
<evidence type="ECO:0000313" key="2">
    <source>
        <dbReference type="EMBL" id="SDU09558.1"/>
    </source>
</evidence>
<feature type="transmembrane region" description="Helical" evidence="1">
    <location>
        <begin position="127"/>
        <end position="147"/>
    </location>
</feature>
<gene>
    <name evidence="2" type="ORF">SAMN04489714_2130</name>
</gene>